<dbReference type="Pfam" id="PF00580">
    <property type="entry name" value="UvrD-helicase"/>
    <property type="match status" value="1"/>
</dbReference>
<evidence type="ECO:0000256" key="7">
    <source>
        <dbReference type="ARBA" id="ARBA00023204"/>
    </source>
</evidence>
<evidence type="ECO:0000256" key="5">
    <source>
        <dbReference type="ARBA" id="ARBA00022806"/>
    </source>
</evidence>
<evidence type="ECO:0000256" key="1">
    <source>
        <dbReference type="ARBA" id="ARBA00009922"/>
    </source>
</evidence>
<keyword evidence="3" id="KW-0227">DNA damage</keyword>
<evidence type="ECO:0000256" key="8">
    <source>
        <dbReference type="ARBA" id="ARBA00023235"/>
    </source>
</evidence>
<dbReference type="RefSeq" id="WP_378548864.1">
    <property type="nucleotide sequence ID" value="NZ_JBHSBA010000005.1"/>
</dbReference>
<dbReference type="InterPro" id="IPR014017">
    <property type="entry name" value="DNA_helicase_UvrD-like_C"/>
</dbReference>
<dbReference type="EMBL" id="JBHSBA010000005">
    <property type="protein sequence ID" value="MFC4125204.1"/>
    <property type="molecule type" value="Genomic_DNA"/>
</dbReference>
<organism evidence="14 15">
    <name type="scientific">Nocardia rhizosphaerae</name>
    <dbReference type="NCBI Taxonomy" id="1691571"/>
    <lineage>
        <taxon>Bacteria</taxon>
        <taxon>Bacillati</taxon>
        <taxon>Actinomycetota</taxon>
        <taxon>Actinomycetes</taxon>
        <taxon>Mycobacteriales</taxon>
        <taxon>Nocardiaceae</taxon>
        <taxon>Nocardia</taxon>
    </lineage>
</organism>
<dbReference type="PANTHER" id="PTHR11070:SF59">
    <property type="entry name" value="DNA 3'-5' HELICASE"/>
    <property type="match status" value="1"/>
</dbReference>
<evidence type="ECO:0000313" key="14">
    <source>
        <dbReference type="EMBL" id="MFC4125204.1"/>
    </source>
</evidence>
<evidence type="ECO:0000259" key="13">
    <source>
        <dbReference type="PROSITE" id="PS51198"/>
    </source>
</evidence>
<dbReference type="InterPro" id="IPR014016">
    <property type="entry name" value="UvrD-like_ATP-bd"/>
</dbReference>
<proteinExistence type="inferred from homology"/>
<evidence type="ECO:0000256" key="10">
    <source>
        <dbReference type="ARBA" id="ARBA00034808"/>
    </source>
</evidence>
<keyword evidence="8" id="KW-0413">Isomerase</keyword>
<dbReference type="EC" id="5.6.2.4" evidence="10"/>
<dbReference type="InterPro" id="IPR000212">
    <property type="entry name" value="DNA_helicase_UvrD/REP"/>
</dbReference>
<comment type="caution">
    <text evidence="14">The sequence shown here is derived from an EMBL/GenBank/DDBJ whole genome shotgun (WGS) entry which is preliminary data.</text>
</comment>
<reference evidence="15" key="1">
    <citation type="journal article" date="2019" name="Int. J. Syst. Evol. Microbiol.">
        <title>The Global Catalogue of Microorganisms (GCM) 10K type strain sequencing project: providing services to taxonomists for standard genome sequencing and annotation.</title>
        <authorList>
            <consortium name="The Broad Institute Genomics Platform"/>
            <consortium name="The Broad Institute Genome Sequencing Center for Infectious Disease"/>
            <person name="Wu L."/>
            <person name="Ma J."/>
        </authorList>
    </citation>
    <scope>NUCLEOTIDE SEQUENCE [LARGE SCALE GENOMIC DNA]</scope>
    <source>
        <strain evidence="15">CGMCC 4.7204</strain>
    </source>
</reference>
<name>A0ABV8L4Q7_9NOCA</name>
<evidence type="ECO:0000256" key="6">
    <source>
        <dbReference type="ARBA" id="ARBA00022840"/>
    </source>
</evidence>
<evidence type="ECO:0000313" key="15">
    <source>
        <dbReference type="Proteomes" id="UP001595767"/>
    </source>
</evidence>
<dbReference type="InterPro" id="IPR013986">
    <property type="entry name" value="DExx_box_DNA_helicase_dom_sf"/>
</dbReference>
<dbReference type="InterPro" id="IPR027417">
    <property type="entry name" value="P-loop_NTPase"/>
</dbReference>
<evidence type="ECO:0000256" key="3">
    <source>
        <dbReference type="ARBA" id="ARBA00022763"/>
    </source>
</evidence>
<feature type="domain" description="UvrD-like helicase ATP-binding" evidence="13">
    <location>
        <begin position="20"/>
        <end position="290"/>
    </location>
</feature>
<keyword evidence="5 12" id="KW-0347">Helicase</keyword>
<accession>A0ABV8L4Q7</accession>
<dbReference type="SUPFAM" id="SSF52540">
    <property type="entry name" value="P-loop containing nucleoside triphosphate hydrolases"/>
    <property type="match status" value="1"/>
</dbReference>
<dbReference type="Pfam" id="PF13361">
    <property type="entry name" value="UvrD_C"/>
    <property type="match status" value="1"/>
</dbReference>
<evidence type="ECO:0000256" key="4">
    <source>
        <dbReference type="ARBA" id="ARBA00022801"/>
    </source>
</evidence>
<comment type="similarity">
    <text evidence="1">Belongs to the helicase family. UvrD subfamily.</text>
</comment>
<keyword evidence="15" id="KW-1185">Reference proteome</keyword>
<sequence>MTGNNARPTVRLPRMLADDIRDLDDDQQAAVTTVGNLVVIAGPGSGKTRTLVARAGYLLCSDISPLRGLAAITYTNQAALELHQRLARLGISEPHRLFAGTLHTFCLSQVLPYAELMDVSLPGRDALMSSRDINELRDECAEVAGANRWALREVFAPLRRRMAAGEDVSDENPANVAAIQRYEYECDRLSIWDFDAVVFKSVALMREFPVVAAVVKAKYPTILIDEYQDLGAALHSLVELLVDSGVSVTAVGDADQSIFGFTGGDPRYMHALSQREDFAETRLETNYRCGSAVIAAAEVALAESRGWQADPARNDPGVIEIRISSGDSRTQARQAVTAVRGFLAAGVAPNEVAVLLRFRAPLGPLIHEELSVAGIQARLEGTSASLQSAIGKWLASCALYVTRVAEPYQGSAPLELSPAGADVLLGELEHLRSQAGYAHSTMPVLRRMLALHKTLTDVEPGSTRYDVATWTARVAADCDLEPLAIRLGDNRNREELATLLSAEDGQPLDEIANDLESTGRVTIGTYHGAKGRTFTAVLLPALTEGVVPPWGRNYGCPVPPAETKVREERRSFYVALTRSRGSVLLHTTESGVDNRGDQIERGYSRFARELAQQLNLSLP</sequence>
<evidence type="ECO:0000256" key="2">
    <source>
        <dbReference type="ARBA" id="ARBA00022741"/>
    </source>
</evidence>
<dbReference type="PROSITE" id="PS51198">
    <property type="entry name" value="UVRD_HELICASE_ATP_BIND"/>
    <property type="match status" value="1"/>
</dbReference>
<evidence type="ECO:0000256" key="9">
    <source>
        <dbReference type="ARBA" id="ARBA00034617"/>
    </source>
</evidence>
<dbReference type="PANTHER" id="PTHR11070">
    <property type="entry name" value="UVRD / RECB / PCRA DNA HELICASE FAMILY MEMBER"/>
    <property type="match status" value="1"/>
</dbReference>
<dbReference type="CDD" id="cd17932">
    <property type="entry name" value="DEXQc_UvrD"/>
    <property type="match status" value="1"/>
</dbReference>
<dbReference type="Proteomes" id="UP001595767">
    <property type="component" value="Unassembled WGS sequence"/>
</dbReference>
<evidence type="ECO:0000256" key="11">
    <source>
        <dbReference type="ARBA" id="ARBA00048988"/>
    </source>
</evidence>
<comment type="catalytic activity">
    <reaction evidence="9">
        <text>Couples ATP hydrolysis with the unwinding of duplex DNA by translocating in the 3'-5' direction.</text>
        <dbReference type="EC" id="5.6.2.4"/>
    </reaction>
</comment>
<keyword evidence="2 12" id="KW-0547">Nucleotide-binding</keyword>
<gene>
    <name evidence="14" type="ORF">ACFOW8_09725</name>
</gene>
<dbReference type="Gene3D" id="3.40.50.300">
    <property type="entry name" value="P-loop containing nucleotide triphosphate hydrolases"/>
    <property type="match status" value="2"/>
</dbReference>
<evidence type="ECO:0000256" key="12">
    <source>
        <dbReference type="PROSITE-ProRule" id="PRU00560"/>
    </source>
</evidence>
<feature type="binding site" evidence="12">
    <location>
        <begin position="41"/>
        <end position="48"/>
    </location>
    <ligand>
        <name>ATP</name>
        <dbReference type="ChEBI" id="CHEBI:30616"/>
    </ligand>
</feature>
<comment type="catalytic activity">
    <reaction evidence="11">
        <text>ATP + H2O = ADP + phosphate + H(+)</text>
        <dbReference type="Rhea" id="RHEA:13065"/>
        <dbReference type="ChEBI" id="CHEBI:15377"/>
        <dbReference type="ChEBI" id="CHEBI:15378"/>
        <dbReference type="ChEBI" id="CHEBI:30616"/>
        <dbReference type="ChEBI" id="CHEBI:43474"/>
        <dbReference type="ChEBI" id="CHEBI:456216"/>
        <dbReference type="EC" id="5.6.2.4"/>
    </reaction>
</comment>
<keyword evidence="6 12" id="KW-0067">ATP-binding</keyword>
<protein>
    <recommendedName>
        <fullName evidence="10">DNA 3'-5' helicase</fullName>
        <ecNumber evidence="10">5.6.2.4</ecNumber>
    </recommendedName>
</protein>
<keyword evidence="7" id="KW-0234">DNA repair</keyword>
<keyword evidence="4 12" id="KW-0378">Hydrolase</keyword>
<dbReference type="Gene3D" id="1.10.10.160">
    <property type="match status" value="1"/>
</dbReference>